<sequence length="104" mass="11826">MRGKLPGRTRARRLSRSFAHVGVQLPPQRIREVLAGAPAPEPEFFDLNFAFIATQINHEKRVARFKRLRHNGIRSLIFVGLVLVVLNFLVCIAYLLLNLAQQVP</sequence>
<evidence type="ECO:0008006" key="4">
    <source>
        <dbReference type="Google" id="ProtNLM"/>
    </source>
</evidence>
<dbReference type="KEGG" id="mspg:F6B93_00975"/>
<keyword evidence="1" id="KW-0812">Transmembrane</keyword>
<reference evidence="2" key="1">
    <citation type="submission" date="2019-12" db="EMBL/GenBank/DDBJ databases">
        <title>Mycobacterium spongiae sp. nov.</title>
        <authorList>
            <person name="Stinear T."/>
        </authorList>
    </citation>
    <scope>NUCLEOTIDE SEQUENCE</scope>
    <source>
        <strain evidence="2">FSD4b-SM</strain>
    </source>
</reference>
<evidence type="ECO:0000313" key="2">
    <source>
        <dbReference type="EMBL" id="QUR69508.1"/>
    </source>
</evidence>
<proteinExistence type="predicted"/>
<dbReference type="AlphaFoldDB" id="A0A975PZ67"/>
<accession>A0A975PZ67</accession>
<organism evidence="2 3">
    <name type="scientific">Mycobacterium spongiae</name>
    <dbReference type="NCBI Taxonomy" id="886343"/>
    <lineage>
        <taxon>Bacteria</taxon>
        <taxon>Bacillati</taxon>
        <taxon>Actinomycetota</taxon>
        <taxon>Actinomycetes</taxon>
        <taxon>Mycobacteriales</taxon>
        <taxon>Mycobacteriaceae</taxon>
        <taxon>Mycobacterium</taxon>
    </lineage>
</organism>
<gene>
    <name evidence="2" type="ORF">F6B93_00975</name>
</gene>
<keyword evidence="1" id="KW-0472">Membrane</keyword>
<evidence type="ECO:0000313" key="3">
    <source>
        <dbReference type="Proteomes" id="UP000682202"/>
    </source>
</evidence>
<dbReference type="EMBL" id="CP046600">
    <property type="protein sequence ID" value="QUR69508.1"/>
    <property type="molecule type" value="Genomic_DNA"/>
</dbReference>
<dbReference type="Proteomes" id="UP000682202">
    <property type="component" value="Chromosome"/>
</dbReference>
<name>A0A975PZ67_9MYCO</name>
<keyword evidence="1" id="KW-1133">Transmembrane helix</keyword>
<protein>
    <recommendedName>
        <fullName evidence="4">Transmembrane protein</fullName>
    </recommendedName>
</protein>
<feature type="transmembrane region" description="Helical" evidence="1">
    <location>
        <begin position="76"/>
        <end position="97"/>
    </location>
</feature>
<evidence type="ECO:0000256" key="1">
    <source>
        <dbReference type="SAM" id="Phobius"/>
    </source>
</evidence>
<keyword evidence="3" id="KW-1185">Reference proteome</keyword>
<dbReference type="RefSeq" id="WP_211699196.1">
    <property type="nucleotide sequence ID" value="NZ_CP046600.1"/>
</dbReference>